<reference evidence="2 3" key="1">
    <citation type="journal article" date="2016" name="Antonie Van Leeuwenhoek">
        <title>Bacillus depressus sp. nov., isolated from soil of a sunflower field.</title>
        <authorList>
            <person name="Wei X."/>
            <person name="Xin D."/>
            <person name="Xin Y."/>
            <person name="Zhang H."/>
            <person name="Wang T."/>
            <person name="Zhang J."/>
        </authorList>
    </citation>
    <scope>NUCLEOTIDE SEQUENCE [LARGE SCALE GENOMIC DNA]</scope>
    <source>
        <strain evidence="2 3">BZ1</strain>
    </source>
</reference>
<dbReference type="SUPFAM" id="SSF56801">
    <property type="entry name" value="Acetyl-CoA synthetase-like"/>
    <property type="match status" value="1"/>
</dbReference>
<dbReference type="RefSeq" id="WP_151535800.1">
    <property type="nucleotide sequence ID" value="NZ_WBOS01000007.1"/>
</dbReference>
<proteinExistence type="predicted"/>
<accession>A0A6L3V5E0</accession>
<gene>
    <name evidence="2" type="ORF">F7731_15860</name>
</gene>
<dbReference type="InterPro" id="IPR025110">
    <property type="entry name" value="AMP-bd_C"/>
</dbReference>
<dbReference type="EMBL" id="WBOS01000007">
    <property type="protein sequence ID" value="KAB2333377.1"/>
    <property type="molecule type" value="Genomic_DNA"/>
</dbReference>
<evidence type="ECO:0000313" key="2">
    <source>
        <dbReference type="EMBL" id="KAB2333377.1"/>
    </source>
</evidence>
<feature type="domain" description="AMP-binding enzyme C-terminal" evidence="1">
    <location>
        <begin position="3"/>
        <end position="56"/>
    </location>
</feature>
<dbReference type="Proteomes" id="UP000481030">
    <property type="component" value="Unassembled WGS sequence"/>
</dbReference>
<protein>
    <submittedName>
        <fullName evidence="2">Long-chain fatty acid--CoA ligase</fullName>
    </submittedName>
</protein>
<organism evidence="2 3">
    <name type="scientific">Cytobacillus depressus</name>
    <dbReference type="NCBI Taxonomy" id="1602942"/>
    <lineage>
        <taxon>Bacteria</taxon>
        <taxon>Bacillati</taxon>
        <taxon>Bacillota</taxon>
        <taxon>Bacilli</taxon>
        <taxon>Bacillales</taxon>
        <taxon>Bacillaceae</taxon>
        <taxon>Cytobacillus</taxon>
    </lineage>
</organism>
<dbReference type="AlphaFoldDB" id="A0A6L3V5E0"/>
<keyword evidence="3" id="KW-1185">Reference proteome</keyword>
<name>A0A6L3V5E0_9BACI</name>
<dbReference type="Gene3D" id="3.30.300.30">
    <property type="match status" value="1"/>
</dbReference>
<dbReference type="Pfam" id="PF13193">
    <property type="entry name" value="AMP-binding_C"/>
    <property type="match status" value="1"/>
</dbReference>
<evidence type="ECO:0000313" key="3">
    <source>
        <dbReference type="Proteomes" id="UP000481030"/>
    </source>
</evidence>
<comment type="caution">
    <text evidence="2">The sequence shown here is derived from an EMBL/GenBank/DDBJ whole genome shotgun (WGS) entry which is preliminary data.</text>
</comment>
<dbReference type="InterPro" id="IPR045851">
    <property type="entry name" value="AMP-bd_C_sf"/>
</dbReference>
<keyword evidence="2" id="KW-0436">Ligase</keyword>
<evidence type="ECO:0000259" key="1">
    <source>
        <dbReference type="Pfam" id="PF13193"/>
    </source>
</evidence>
<sequence>MEVPDETWGQTGYAFIVPKDDVDLDIDRLREYCESGLAGYKQPKSLSLKKKYQKRRLVKLPSKK</sequence>
<dbReference type="GO" id="GO:0016874">
    <property type="term" value="F:ligase activity"/>
    <property type="evidence" value="ECO:0007669"/>
    <property type="project" value="UniProtKB-KW"/>
</dbReference>